<name>A0A6P6DCT7_OCTDE</name>
<feature type="compositionally biased region" description="Polar residues" evidence="2">
    <location>
        <begin position="263"/>
        <end position="278"/>
    </location>
</feature>
<proteinExistence type="predicted"/>
<dbReference type="AlphaFoldDB" id="A0A6P6DCT7"/>
<keyword evidence="5" id="KW-1185">Reference proteome</keyword>
<dbReference type="RefSeq" id="XP_023557750.1">
    <property type="nucleotide sequence ID" value="XM_023701982.1"/>
</dbReference>
<dbReference type="Pfam" id="PF15852">
    <property type="entry name" value="DUF4724"/>
    <property type="match status" value="1"/>
</dbReference>
<dbReference type="InterPro" id="IPR038097">
    <property type="entry name" value="Ribosomal_eL36_sf"/>
</dbReference>
<feature type="compositionally biased region" description="Basic and acidic residues" evidence="2">
    <location>
        <begin position="279"/>
        <end position="294"/>
    </location>
</feature>
<evidence type="ECO:0000256" key="2">
    <source>
        <dbReference type="SAM" id="MobiDB-lite"/>
    </source>
</evidence>
<organism evidence="5 6">
    <name type="scientific">Octodon degus</name>
    <name type="common">Degu</name>
    <name type="synonym">Sciurus degus</name>
    <dbReference type="NCBI Taxonomy" id="10160"/>
    <lineage>
        <taxon>Eukaryota</taxon>
        <taxon>Metazoa</taxon>
        <taxon>Chordata</taxon>
        <taxon>Craniata</taxon>
        <taxon>Vertebrata</taxon>
        <taxon>Euteleostomi</taxon>
        <taxon>Mammalia</taxon>
        <taxon>Eutheria</taxon>
        <taxon>Euarchontoglires</taxon>
        <taxon>Glires</taxon>
        <taxon>Rodentia</taxon>
        <taxon>Hystricomorpha</taxon>
        <taxon>Octodontidae</taxon>
        <taxon>Octodon</taxon>
    </lineage>
</organism>
<dbReference type="Gene3D" id="1.10.10.1760">
    <property type="entry name" value="60S ribosomal protein L36"/>
    <property type="match status" value="1"/>
</dbReference>
<feature type="coiled-coil region" evidence="1">
    <location>
        <begin position="340"/>
        <end position="374"/>
    </location>
</feature>
<feature type="domain" description="DUF4709" evidence="3">
    <location>
        <begin position="36"/>
        <end position="145"/>
    </location>
</feature>
<dbReference type="OrthoDB" id="10027521at2759"/>
<dbReference type="Proteomes" id="UP000515203">
    <property type="component" value="Unplaced"/>
</dbReference>
<dbReference type="InParanoid" id="A0A6P6DCT7"/>
<dbReference type="FunCoup" id="A0A6P6DCT7">
    <property type="interactions" value="1"/>
</dbReference>
<evidence type="ECO:0000256" key="1">
    <source>
        <dbReference type="SAM" id="Coils"/>
    </source>
</evidence>
<evidence type="ECO:0000259" key="3">
    <source>
        <dbReference type="Pfam" id="PF15821"/>
    </source>
</evidence>
<accession>A0A6P6DCT7</accession>
<evidence type="ECO:0000313" key="6">
    <source>
        <dbReference type="RefSeq" id="XP_023557750.1"/>
    </source>
</evidence>
<dbReference type="InterPro" id="IPR040119">
    <property type="entry name" value="C10orf67-like"/>
</dbReference>
<dbReference type="PANTHER" id="PTHR22382:SF7">
    <property type="entry name" value="RIKEN CDNA 4921504E06 GENE"/>
    <property type="match status" value="1"/>
</dbReference>
<protein>
    <submittedName>
        <fullName evidence="6">Uncharacterized protein C10orf67 homolog, mitochondrial</fullName>
    </submittedName>
</protein>
<dbReference type="InterPro" id="IPR031711">
    <property type="entry name" value="DUF4724"/>
</dbReference>
<feature type="domain" description="DUF4724" evidence="4">
    <location>
        <begin position="393"/>
        <end position="457"/>
    </location>
</feature>
<reference evidence="6" key="1">
    <citation type="submission" date="2025-08" db="UniProtKB">
        <authorList>
            <consortium name="RefSeq"/>
        </authorList>
    </citation>
    <scope>IDENTIFICATION</scope>
</reference>
<feature type="region of interest" description="Disordered" evidence="2">
    <location>
        <begin position="263"/>
        <end position="294"/>
    </location>
</feature>
<dbReference type="Pfam" id="PF15821">
    <property type="entry name" value="DUF4709"/>
    <property type="match status" value="1"/>
</dbReference>
<gene>
    <name evidence="6" type="primary">CUNH10orf67</name>
</gene>
<dbReference type="GeneID" id="101569680"/>
<evidence type="ECO:0000259" key="4">
    <source>
        <dbReference type="Pfam" id="PF15852"/>
    </source>
</evidence>
<dbReference type="CTD" id="103176282"/>
<dbReference type="InterPro" id="IPR031651">
    <property type="entry name" value="DUF4709"/>
</dbReference>
<feature type="coiled-coil region" evidence="1">
    <location>
        <begin position="169"/>
        <end position="250"/>
    </location>
</feature>
<keyword evidence="1" id="KW-0175">Coiled coil</keyword>
<evidence type="ECO:0000313" key="5">
    <source>
        <dbReference type="Proteomes" id="UP000515203"/>
    </source>
</evidence>
<sequence length="490" mass="57035">MAQDPTEDPKVAPGTQQCWKLIKNLAVVEQYQSQARHTISDDLKIGFFTSDHATQTDVSEILPLKDLSSTTQNLVQIITHLQVDFRFLEELVQLKFEERLKEESSSIFNALYDRILEMEKHYQQNEDKMRKSFQQQLADAIAVIKGMYQQYFDVQQEETASHNAENVKLGVLSRKLKEKEEIIKELRDALDQCEGFQKLDTFAEANGSKSNLERENWEYRMENERLLKVISELEEEVKRNIKENSTLEDELISLKEVSEQNQRTIQKDSSVLSHVSSKTRLETSSTEKDKPTKIDQKKMKEKLLDEGTTLKKKIEVLKLKAPAVHEERKTEASLPQDEEKEALKEQIELLKIELEKVKQKFERFRKESERISKNWEKKFTILRSSFHALKDEMFTRRTLFRQFAVVADTSFNYMKSKPLYVSSKVNLMDATSSLPTDHFSSPKKSMDEMINQASSSKDHEAETMKLLKVSKIKDALKFIKKMVGMQFVPA</sequence>
<dbReference type="PANTHER" id="PTHR22382">
    <property type="entry name" value="RIKEN CDNA 4921504E06 GENE"/>
    <property type="match status" value="1"/>
</dbReference>